<protein>
    <recommendedName>
        <fullName evidence="4">Cytochrome c7-like domain-containing protein</fullName>
    </recommendedName>
</protein>
<dbReference type="AlphaFoldDB" id="A0A450S5I4"/>
<accession>A0A450S5I4</accession>
<organism evidence="3">
    <name type="scientific">Candidatus Kentrum sp. DK</name>
    <dbReference type="NCBI Taxonomy" id="2126562"/>
    <lineage>
        <taxon>Bacteria</taxon>
        <taxon>Pseudomonadati</taxon>
        <taxon>Pseudomonadota</taxon>
        <taxon>Gammaproteobacteria</taxon>
        <taxon>Candidatus Kentrum</taxon>
    </lineage>
</organism>
<evidence type="ECO:0000313" key="3">
    <source>
        <dbReference type="EMBL" id="VFJ47137.1"/>
    </source>
</evidence>
<evidence type="ECO:0000256" key="2">
    <source>
        <dbReference type="SAM" id="SignalP"/>
    </source>
</evidence>
<feature type="region of interest" description="Disordered" evidence="1">
    <location>
        <begin position="29"/>
        <end position="48"/>
    </location>
</feature>
<feature type="signal peptide" evidence="2">
    <location>
        <begin position="1"/>
        <end position="19"/>
    </location>
</feature>
<dbReference type="SUPFAM" id="SSF48695">
    <property type="entry name" value="Multiheme cytochromes"/>
    <property type="match status" value="1"/>
</dbReference>
<sequence length="220" mass="24370">MKRLSRAISLFLVSSMIAAAGMASPPETVTKTTAVPGNASPATGGAPSGAWAPDGAVAPFSGYAGAPDFEIVPRKANLRLYPCRTCHRFLPDKPVPRKLVTALPHPNMLRHGKGRLWCLDCHDRGNKDFLHTLRGGGADYDQEHLVCGQCHYERHRDWYFGAHGKRMNNWRGKRVIVLCSHCHNPHDPVITPRRPRESPPVRRGLAPPPERAPFDRSILK</sequence>
<evidence type="ECO:0000256" key="1">
    <source>
        <dbReference type="SAM" id="MobiDB-lite"/>
    </source>
</evidence>
<name>A0A450S5I4_9GAMM</name>
<proteinExistence type="predicted"/>
<reference evidence="3" key="1">
    <citation type="submission" date="2019-02" db="EMBL/GenBank/DDBJ databases">
        <authorList>
            <person name="Gruber-Vodicka R. H."/>
            <person name="Seah K. B. B."/>
        </authorList>
    </citation>
    <scope>NUCLEOTIDE SEQUENCE</scope>
    <source>
        <strain evidence="3">BECK_DK161</strain>
    </source>
</reference>
<keyword evidence="2" id="KW-0732">Signal</keyword>
<feature type="compositionally biased region" description="Low complexity" evidence="1">
    <location>
        <begin position="36"/>
        <end position="48"/>
    </location>
</feature>
<dbReference type="EMBL" id="CAADEY010000017">
    <property type="protein sequence ID" value="VFJ47137.1"/>
    <property type="molecule type" value="Genomic_DNA"/>
</dbReference>
<feature type="chain" id="PRO_5019068516" description="Cytochrome c7-like domain-containing protein" evidence="2">
    <location>
        <begin position="20"/>
        <end position="220"/>
    </location>
</feature>
<evidence type="ECO:0008006" key="4">
    <source>
        <dbReference type="Google" id="ProtNLM"/>
    </source>
</evidence>
<dbReference type="InterPro" id="IPR036280">
    <property type="entry name" value="Multihaem_cyt_sf"/>
</dbReference>
<gene>
    <name evidence="3" type="ORF">BECKDK2373C_GA0170839_101721</name>
</gene>
<feature type="region of interest" description="Disordered" evidence="1">
    <location>
        <begin position="189"/>
        <end position="220"/>
    </location>
</feature>